<dbReference type="Proteomes" id="UP000077407">
    <property type="component" value="Unassembled WGS sequence"/>
</dbReference>
<proteinExistence type="predicted"/>
<evidence type="ECO:0000313" key="8">
    <source>
        <dbReference type="EMBL" id="OAA90890.1"/>
    </source>
</evidence>
<keyword evidence="5" id="KW-0235">DNA replication</keyword>
<dbReference type="EMBL" id="LITT01000009">
    <property type="protein sequence ID" value="OAA90890.1"/>
    <property type="molecule type" value="Genomic_DNA"/>
</dbReference>
<name>A0A166RL36_9CLOT</name>
<evidence type="ECO:0000256" key="5">
    <source>
        <dbReference type="ARBA" id="ARBA00022705"/>
    </source>
</evidence>
<dbReference type="InterPro" id="IPR036977">
    <property type="entry name" value="DNA_primase_Znf_CHC2"/>
</dbReference>
<protein>
    <submittedName>
        <fullName evidence="8">DNA primase</fullName>
    </submittedName>
</protein>
<dbReference type="InterPro" id="IPR006171">
    <property type="entry name" value="TOPRIM_dom"/>
</dbReference>
<dbReference type="GO" id="GO:0003677">
    <property type="term" value="F:DNA binding"/>
    <property type="evidence" value="ECO:0007669"/>
    <property type="project" value="InterPro"/>
</dbReference>
<dbReference type="SUPFAM" id="SSF57783">
    <property type="entry name" value="Zinc beta-ribbon"/>
    <property type="match status" value="1"/>
</dbReference>
<keyword evidence="3" id="KW-0808">Transferase</keyword>
<dbReference type="GO" id="GO:0016779">
    <property type="term" value="F:nucleotidyltransferase activity"/>
    <property type="evidence" value="ECO:0007669"/>
    <property type="project" value="UniProtKB-KW"/>
</dbReference>
<dbReference type="Gene3D" id="3.40.1360.10">
    <property type="match status" value="1"/>
</dbReference>
<evidence type="ECO:0000259" key="7">
    <source>
        <dbReference type="SMART" id="SM00493"/>
    </source>
</evidence>
<dbReference type="PANTHER" id="PTHR30313">
    <property type="entry name" value="DNA PRIMASE"/>
    <property type="match status" value="1"/>
</dbReference>
<reference evidence="8 9" key="1">
    <citation type="journal article" date="2015" name="Biotechnol. Bioeng.">
        <title>Genome sequence and phenotypic characterization of Caulobacter segnis.</title>
        <authorList>
            <person name="Patel S."/>
            <person name="Fletcher B."/>
            <person name="Scott D.C."/>
            <person name="Ely B."/>
        </authorList>
    </citation>
    <scope>NUCLEOTIDE SEQUENCE [LARGE SCALE GENOMIC DNA]</scope>
    <source>
        <strain evidence="8 9">ERI-2</strain>
    </source>
</reference>
<gene>
    <name evidence="8" type="primary">dnaG_1</name>
    <name evidence="8" type="ORF">WY13_00956</name>
</gene>
<dbReference type="AlphaFoldDB" id="A0A166RL36"/>
<dbReference type="PANTHER" id="PTHR30313:SF2">
    <property type="entry name" value="DNA PRIMASE"/>
    <property type="match status" value="1"/>
</dbReference>
<evidence type="ECO:0000256" key="1">
    <source>
        <dbReference type="ARBA" id="ARBA00022478"/>
    </source>
</evidence>
<keyword evidence="2" id="KW-0639">Primosome</keyword>
<sequence>MKINGAEINIDFLAELEYFDWSKNVIKGDKFQACSPFRAEHNPSFAVNLENGLWVDSGSIDEKLHKGNFISLLAYLRNEEYEEIEDYLLQKYSTILSDTEDLQLNLNLCMGKGQYKTFSKEFASQYYKKKDVYLTNRGISTEVQNIFEIGYEDKMTAIVIPWHDNRGNIVTFKYRFTERKEFFYIKDGQHIRNHLYGLYFCIKMKAKIVYLCEAEIDALTLWTYGYFAIAVGGSSLSDVQKNLILNSGIEKLVIATDNDQVGHRFRNALKQELAAHMTLYDFKFPSGKKDINELKESELFNSCESIAHPKIFLKI</sequence>
<keyword evidence="6" id="KW-0804">Transcription</keyword>
<keyword evidence="1" id="KW-0240">DNA-directed RNA polymerase</keyword>
<dbReference type="Gene3D" id="3.90.580.10">
    <property type="entry name" value="Zinc finger, CHC2-type domain"/>
    <property type="match status" value="1"/>
</dbReference>
<dbReference type="SMART" id="SM00493">
    <property type="entry name" value="TOPRIM"/>
    <property type="match status" value="1"/>
</dbReference>
<evidence type="ECO:0000256" key="2">
    <source>
        <dbReference type="ARBA" id="ARBA00022515"/>
    </source>
</evidence>
<feature type="domain" description="Toprim" evidence="7">
    <location>
        <begin position="207"/>
        <end position="278"/>
    </location>
</feature>
<evidence type="ECO:0000256" key="3">
    <source>
        <dbReference type="ARBA" id="ARBA00022679"/>
    </source>
</evidence>
<dbReference type="InterPro" id="IPR050219">
    <property type="entry name" value="DnaG_primase"/>
</dbReference>
<evidence type="ECO:0000256" key="6">
    <source>
        <dbReference type="ARBA" id="ARBA00023163"/>
    </source>
</evidence>
<accession>A0A166RL36</accession>
<keyword evidence="4" id="KW-0548">Nucleotidyltransferase</keyword>
<dbReference type="GO" id="GO:0006269">
    <property type="term" value="P:DNA replication, synthesis of primer"/>
    <property type="evidence" value="ECO:0007669"/>
    <property type="project" value="UniProtKB-KW"/>
</dbReference>
<dbReference type="GO" id="GO:0005737">
    <property type="term" value="C:cytoplasm"/>
    <property type="evidence" value="ECO:0007669"/>
    <property type="project" value="TreeGrafter"/>
</dbReference>
<dbReference type="OrthoDB" id="9773296at2"/>
<evidence type="ECO:0000313" key="9">
    <source>
        <dbReference type="Proteomes" id="UP000077407"/>
    </source>
</evidence>
<dbReference type="PATRIC" id="fig|1538.10.peg.1461"/>
<comment type="caution">
    <text evidence="8">The sequence shown here is derived from an EMBL/GenBank/DDBJ whole genome shotgun (WGS) entry which is preliminary data.</text>
</comment>
<dbReference type="RefSeq" id="WP_063554537.1">
    <property type="nucleotide sequence ID" value="NZ_LITT01000009.1"/>
</dbReference>
<dbReference type="GO" id="GO:0008270">
    <property type="term" value="F:zinc ion binding"/>
    <property type="evidence" value="ECO:0007669"/>
    <property type="project" value="InterPro"/>
</dbReference>
<dbReference type="GO" id="GO:1990077">
    <property type="term" value="C:primosome complex"/>
    <property type="evidence" value="ECO:0007669"/>
    <property type="project" value="UniProtKB-KW"/>
</dbReference>
<dbReference type="Pfam" id="PF13155">
    <property type="entry name" value="Toprim_2"/>
    <property type="match status" value="1"/>
</dbReference>
<organism evidence="8 9">
    <name type="scientific">Clostridium ljungdahlii</name>
    <dbReference type="NCBI Taxonomy" id="1538"/>
    <lineage>
        <taxon>Bacteria</taxon>
        <taxon>Bacillati</taxon>
        <taxon>Bacillota</taxon>
        <taxon>Clostridia</taxon>
        <taxon>Eubacteriales</taxon>
        <taxon>Clostridiaceae</taxon>
        <taxon>Clostridium</taxon>
    </lineage>
</organism>
<evidence type="ECO:0000256" key="4">
    <source>
        <dbReference type="ARBA" id="ARBA00022695"/>
    </source>
</evidence>
<dbReference type="GO" id="GO:0000428">
    <property type="term" value="C:DNA-directed RNA polymerase complex"/>
    <property type="evidence" value="ECO:0007669"/>
    <property type="project" value="UniProtKB-KW"/>
</dbReference>
<dbReference type="SUPFAM" id="SSF56731">
    <property type="entry name" value="DNA primase core"/>
    <property type="match status" value="1"/>
</dbReference>